<reference evidence="1 2" key="2">
    <citation type="journal article" date="2022" name="Mol. Ecol. Resour.">
        <title>The genomes of chicory, endive, great burdock and yacon provide insights into Asteraceae paleo-polyploidization history and plant inulin production.</title>
        <authorList>
            <person name="Fan W."/>
            <person name="Wang S."/>
            <person name="Wang H."/>
            <person name="Wang A."/>
            <person name="Jiang F."/>
            <person name="Liu H."/>
            <person name="Zhao H."/>
            <person name="Xu D."/>
            <person name="Zhang Y."/>
        </authorList>
    </citation>
    <scope>NUCLEOTIDE SEQUENCE [LARGE SCALE GENOMIC DNA]</scope>
    <source>
        <strain evidence="2">cv. Yunnan</strain>
        <tissue evidence="1">Leaves</tissue>
    </source>
</reference>
<name>A0ACB9J1K8_9ASTR</name>
<dbReference type="Proteomes" id="UP001056120">
    <property type="component" value="Linkage Group LG06"/>
</dbReference>
<comment type="caution">
    <text evidence="1">The sequence shown here is derived from an EMBL/GenBank/DDBJ whole genome shotgun (WGS) entry which is preliminary data.</text>
</comment>
<accession>A0ACB9J1K8</accession>
<proteinExistence type="predicted"/>
<sequence>MEASIHLSECRANQVVNISVNSLREEASHWWKGVRQAMGDEAVDAMMWTDLKTLVINNFCPRNEIEKGLPNKVHTYVKANAPTTYDSVVELSGMVFYDLTLNVVAIEEPKKKLSFPAKRSGGKLFGARDKQARVGKTEVCGICRVRHDGECRLGSNLYFKCGKTRHYSRECPQGFKCYNCMD</sequence>
<keyword evidence="2" id="KW-1185">Reference proteome</keyword>
<evidence type="ECO:0000313" key="1">
    <source>
        <dbReference type="EMBL" id="KAI3813992.1"/>
    </source>
</evidence>
<protein>
    <submittedName>
        <fullName evidence="1">Uncharacterized protein</fullName>
    </submittedName>
</protein>
<gene>
    <name evidence="1" type="ORF">L1987_18731</name>
</gene>
<evidence type="ECO:0000313" key="2">
    <source>
        <dbReference type="Proteomes" id="UP001056120"/>
    </source>
</evidence>
<dbReference type="EMBL" id="CM042023">
    <property type="protein sequence ID" value="KAI3813992.1"/>
    <property type="molecule type" value="Genomic_DNA"/>
</dbReference>
<organism evidence="1 2">
    <name type="scientific">Smallanthus sonchifolius</name>
    <dbReference type="NCBI Taxonomy" id="185202"/>
    <lineage>
        <taxon>Eukaryota</taxon>
        <taxon>Viridiplantae</taxon>
        <taxon>Streptophyta</taxon>
        <taxon>Embryophyta</taxon>
        <taxon>Tracheophyta</taxon>
        <taxon>Spermatophyta</taxon>
        <taxon>Magnoliopsida</taxon>
        <taxon>eudicotyledons</taxon>
        <taxon>Gunneridae</taxon>
        <taxon>Pentapetalae</taxon>
        <taxon>asterids</taxon>
        <taxon>campanulids</taxon>
        <taxon>Asterales</taxon>
        <taxon>Asteraceae</taxon>
        <taxon>Asteroideae</taxon>
        <taxon>Heliantheae alliance</taxon>
        <taxon>Millerieae</taxon>
        <taxon>Smallanthus</taxon>
    </lineage>
</organism>
<reference evidence="2" key="1">
    <citation type="journal article" date="2022" name="Mol. Ecol. Resour.">
        <title>The genomes of chicory, endive, great burdock and yacon provide insights into Asteraceae palaeo-polyploidization history and plant inulin production.</title>
        <authorList>
            <person name="Fan W."/>
            <person name="Wang S."/>
            <person name="Wang H."/>
            <person name="Wang A."/>
            <person name="Jiang F."/>
            <person name="Liu H."/>
            <person name="Zhao H."/>
            <person name="Xu D."/>
            <person name="Zhang Y."/>
        </authorList>
    </citation>
    <scope>NUCLEOTIDE SEQUENCE [LARGE SCALE GENOMIC DNA]</scope>
    <source>
        <strain evidence="2">cv. Yunnan</strain>
    </source>
</reference>